<gene>
    <name evidence="2" type="ORF">CASFOL_032107</name>
</gene>
<reference evidence="3" key="1">
    <citation type="journal article" date="2024" name="IScience">
        <title>Strigolactones Initiate the Formation of Haustorium-like Structures in Castilleja.</title>
        <authorList>
            <person name="Buerger M."/>
            <person name="Peterson D."/>
            <person name="Chory J."/>
        </authorList>
    </citation>
    <scope>NUCLEOTIDE SEQUENCE [LARGE SCALE GENOMIC DNA]</scope>
</reference>
<dbReference type="EMBL" id="JAVIJP010000054">
    <property type="protein sequence ID" value="KAL3623291.1"/>
    <property type="molecule type" value="Genomic_DNA"/>
</dbReference>
<feature type="region of interest" description="Disordered" evidence="1">
    <location>
        <begin position="302"/>
        <end position="321"/>
    </location>
</feature>
<protein>
    <submittedName>
        <fullName evidence="2">Uncharacterized protein</fullName>
    </submittedName>
</protein>
<dbReference type="PANTHER" id="PTHR34466">
    <property type="entry name" value="OS11G0129800 PROTEIN"/>
    <property type="match status" value="1"/>
</dbReference>
<feature type="region of interest" description="Disordered" evidence="1">
    <location>
        <begin position="1"/>
        <end position="59"/>
    </location>
</feature>
<feature type="compositionally biased region" description="Polar residues" evidence="1">
    <location>
        <begin position="93"/>
        <end position="110"/>
    </location>
</feature>
<comment type="caution">
    <text evidence="2">The sequence shown here is derived from an EMBL/GenBank/DDBJ whole genome shotgun (WGS) entry which is preliminary data.</text>
</comment>
<evidence type="ECO:0000313" key="3">
    <source>
        <dbReference type="Proteomes" id="UP001632038"/>
    </source>
</evidence>
<sequence>MATSAFKSTSRRAAKAPPPAPSSRRRSHSVSAVSRKNHALSDDKTLIPTEFSNNRDNPLFWEESGKAIGSVNSKDKQYSSSDSRNSRNVNGSCSSASEQRGRSVTRSLSGEKNGIGRSLSRVRGRSVSRPPCKGSYESEKEQDRVISGIVQNRNEIRKIGNGINRINLVRNRVDRQGQTMTIQSQATEWSEDDSACSMQISNLEDGISNGSLSEAEEKKIKASSDELNAFLRNNANTFTATNVADTSSDFVIPEAVEFISEIRREYAESEERTRKLRADLAVEEHRGKELDRILKEILPDSNTSHVQRSRRGRRTSNERKRMSKCLNEDAMAYFDECVSLSTFDSSDFSASEDPPYSSAGAASSLVKDNNVLHQKQVYGYEEGSSMTGNSSNLDIGGIQPYDFSFTVENKSANVGPEDYIKNFKKGTKRDGDLEHMLSYYDASEYSIQGNGESLLIDRVLYNSRIESGCLLLCCGANSYLPFASLI</sequence>
<proteinExistence type="predicted"/>
<evidence type="ECO:0000313" key="2">
    <source>
        <dbReference type="EMBL" id="KAL3623291.1"/>
    </source>
</evidence>
<dbReference type="PANTHER" id="PTHR34466:SF3">
    <property type="entry name" value="OS11G0129800 PROTEIN"/>
    <property type="match status" value="1"/>
</dbReference>
<feature type="compositionally biased region" description="Low complexity" evidence="1">
    <location>
        <begin position="79"/>
        <end position="92"/>
    </location>
</feature>
<accession>A0ABD3C284</accession>
<name>A0ABD3C284_9LAMI</name>
<evidence type="ECO:0000256" key="1">
    <source>
        <dbReference type="SAM" id="MobiDB-lite"/>
    </source>
</evidence>
<organism evidence="2 3">
    <name type="scientific">Castilleja foliolosa</name>
    <dbReference type="NCBI Taxonomy" id="1961234"/>
    <lineage>
        <taxon>Eukaryota</taxon>
        <taxon>Viridiplantae</taxon>
        <taxon>Streptophyta</taxon>
        <taxon>Embryophyta</taxon>
        <taxon>Tracheophyta</taxon>
        <taxon>Spermatophyta</taxon>
        <taxon>Magnoliopsida</taxon>
        <taxon>eudicotyledons</taxon>
        <taxon>Gunneridae</taxon>
        <taxon>Pentapetalae</taxon>
        <taxon>asterids</taxon>
        <taxon>lamiids</taxon>
        <taxon>Lamiales</taxon>
        <taxon>Orobanchaceae</taxon>
        <taxon>Pedicularideae</taxon>
        <taxon>Castillejinae</taxon>
        <taxon>Castilleja</taxon>
    </lineage>
</organism>
<dbReference type="Proteomes" id="UP001632038">
    <property type="component" value="Unassembled WGS sequence"/>
</dbReference>
<keyword evidence="3" id="KW-1185">Reference proteome</keyword>
<dbReference type="AlphaFoldDB" id="A0ABD3C284"/>
<feature type="region of interest" description="Disordered" evidence="1">
    <location>
        <begin position="71"/>
        <end position="141"/>
    </location>
</feature>